<dbReference type="HOGENOM" id="CLU_3075577_0_0_9"/>
<dbReference type="AlphaFoldDB" id="W1Q1R4"/>
<evidence type="ECO:0000313" key="2">
    <source>
        <dbReference type="EMBL" id="ESK64947.1"/>
    </source>
</evidence>
<sequence>MIGNGLPFDYPIWISEVVKFIAEWRCFVLDGRPYTGDYHAQFDSSVIDEAIY</sequence>
<accession>W1Q1R4</accession>
<dbReference type="InterPro" id="IPR041261">
    <property type="entry name" value="R2K_2"/>
</dbReference>
<organism evidence="2 3">
    <name type="scientific">Abiotrophia defectiva ATCC 49176</name>
    <dbReference type="NCBI Taxonomy" id="592010"/>
    <lineage>
        <taxon>Bacteria</taxon>
        <taxon>Bacillati</taxon>
        <taxon>Bacillota</taxon>
        <taxon>Bacilli</taxon>
        <taxon>Lactobacillales</taxon>
        <taxon>Aerococcaceae</taxon>
        <taxon>Abiotrophia</taxon>
    </lineage>
</organism>
<protein>
    <recommendedName>
        <fullName evidence="1">ATP-grasp domain-containing protein</fullName>
    </recommendedName>
</protein>
<dbReference type="Pfam" id="PF18299">
    <property type="entry name" value="R2K_2"/>
    <property type="match status" value="1"/>
</dbReference>
<keyword evidence="3" id="KW-1185">Reference proteome</keyword>
<evidence type="ECO:0000313" key="3">
    <source>
        <dbReference type="Proteomes" id="UP000019050"/>
    </source>
</evidence>
<gene>
    <name evidence="2" type="ORF">GCWU000182_001679</name>
</gene>
<reference evidence="2" key="1">
    <citation type="submission" date="2013-06" db="EMBL/GenBank/DDBJ databases">
        <authorList>
            <person name="Weinstock G."/>
            <person name="Sodergren E."/>
            <person name="Clifton S."/>
            <person name="Fulton L."/>
            <person name="Fulton B."/>
            <person name="Courtney L."/>
            <person name="Fronick C."/>
            <person name="Harrison M."/>
            <person name="Strong C."/>
            <person name="Farmer C."/>
            <person name="Delahaunty K."/>
            <person name="Markovic C."/>
            <person name="Hall O."/>
            <person name="Minx P."/>
            <person name="Tomlinson C."/>
            <person name="Mitreva M."/>
            <person name="Nelson J."/>
            <person name="Hou S."/>
            <person name="Wollam A."/>
            <person name="Pepin K.H."/>
            <person name="Johnson M."/>
            <person name="Bhonagiri V."/>
            <person name="Nash W.E."/>
            <person name="Warren W."/>
            <person name="Chinwalla A."/>
            <person name="Mardis E.R."/>
            <person name="Wilson R.K."/>
        </authorList>
    </citation>
    <scope>NUCLEOTIDE SEQUENCE [LARGE SCALE GENOMIC DNA]</scope>
    <source>
        <strain evidence="2">ATCC 49176</strain>
    </source>
</reference>
<feature type="domain" description="ATP-grasp" evidence="1">
    <location>
        <begin position="9"/>
        <end position="51"/>
    </location>
</feature>
<name>W1Q1R4_ABIDE</name>
<dbReference type="EMBL" id="ACIN03000015">
    <property type="protein sequence ID" value="ESK64947.1"/>
    <property type="molecule type" value="Genomic_DNA"/>
</dbReference>
<dbReference type="Proteomes" id="UP000019050">
    <property type="component" value="Unassembled WGS sequence"/>
</dbReference>
<evidence type="ECO:0000259" key="1">
    <source>
        <dbReference type="Pfam" id="PF18299"/>
    </source>
</evidence>
<proteinExistence type="predicted"/>
<comment type="caution">
    <text evidence="2">The sequence shown here is derived from an EMBL/GenBank/DDBJ whole genome shotgun (WGS) entry which is preliminary data.</text>
</comment>